<dbReference type="Pfam" id="PF10313">
    <property type="entry name" value="DUF2415"/>
    <property type="match status" value="1"/>
</dbReference>
<dbReference type="InterPro" id="IPR015943">
    <property type="entry name" value="WD40/YVTN_repeat-like_dom_sf"/>
</dbReference>
<dbReference type="PANTHER" id="PTHR43991">
    <property type="entry name" value="WD REPEAT PROTEIN (AFU_ORTHOLOGUE AFUA_8G05640)-RELATED"/>
    <property type="match status" value="1"/>
</dbReference>
<proteinExistence type="predicted"/>
<evidence type="ECO:0000259" key="2">
    <source>
        <dbReference type="Pfam" id="PF10313"/>
    </source>
</evidence>
<evidence type="ECO:0000313" key="3">
    <source>
        <dbReference type="EMBL" id="KAL2916965.1"/>
    </source>
</evidence>
<reference evidence="3 4" key="1">
    <citation type="submission" date="2023-09" db="EMBL/GenBank/DDBJ databases">
        <title>Pangenome analysis of Batrachochytrium dendrobatidis and related Chytrids.</title>
        <authorList>
            <person name="Yacoub M.N."/>
            <person name="Stajich J.E."/>
            <person name="James T.Y."/>
        </authorList>
    </citation>
    <scope>NUCLEOTIDE SEQUENCE [LARGE SCALE GENOMIC DNA]</scope>
    <source>
        <strain evidence="3 4">JEL0888</strain>
    </source>
</reference>
<dbReference type="SMART" id="SM00320">
    <property type="entry name" value="WD40"/>
    <property type="match status" value="3"/>
</dbReference>
<keyword evidence="4" id="KW-1185">Reference proteome</keyword>
<protein>
    <recommendedName>
        <fullName evidence="2">DUF2415 domain-containing protein</fullName>
    </recommendedName>
</protein>
<sequence>MTAAGTHRDDIGFLRLPATKYAQRTTIQHCRKEVIFVNQNSVSILNTETQQTTHALQGLTFSPTSMTTGCGYLAAGGQRSELMIRQLSSTWFAHTVVGGSINNAMSISKHAGSTRLLICNNDQTIKVYSLPDLHLVTTIPLPTAVNYASVSPDGRKLLAVGDTSEVFLFNISASGSYERIGTMTATSDAGFSCSWNQSSERFAVASQDGYVSVWDIRSTNKLAQLASKQVCHDVNPQVKGACRCVKFSPSGSIDLLVFSEHVSYFNVVDARTFDGRQSVSVSPAGLDQHISGIAFAPDSKSLFVGTESSILEYSVDALMRRSFPYGSLN</sequence>
<dbReference type="PROSITE" id="PS50082">
    <property type="entry name" value="WD_REPEATS_2"/>
    <property type="match status" value="1"/>
</dbReference>
<dbReference type="SUPFAM" id="SSF50978">
    <property type="entry name" value="WD40 repeat-like"/>
    <property type="match status" value="1"/>
</dbReference>
<dbReference type="Gene3D" id="2.130.10.10">
    <property type="entry name" value="YVTN repeat-like/Quinoprotein amine dehydrogenase"/>
    <property type="match status" value="2"/>
</dbReference>
<dbReference type="Pfam" id="PF00400">
    <property type="entry name" value="WD40"/>
    <property type="match status" value="1"/>
</dbReference>
<dbReference type="InterPro" id="IPR001680">
    <property type="entry name" value="WD40_rpt"/>
</dbReference>
<dbReference type="Proteomes" id="UP001527925">
    <property type="component" value="Unassembled WGS sequence"/>
</dbReference>
<dbReference type="PANTHER" id="PTHR43991:SF9">
    <property type="entry name" value="DUF2415 DOMAIN-CONTAINING PROTEIN"/>
    <property type="match status" value="1"/>
</dbReference>
<gene>
    <name evidence="3" type="ORF">HK105_203397</name>
</gene>
<dbReference type="InterPro" id="IPR019417">
    <property type="entry name" value="DUF2415"/>
</dbReference>
<feature type="repeat" description="WD" evidence="1">
    <location>
        <begin position="183"/>
        <end position="224"/>
    </location>
</feature>
<organism evidence="3 4">
    <name type="scientific">Polyrhizophydium stewartii</name>
    <dbReference type="NCBI Taxonomy" id="2732419"/>
    <lineage>
        <taxon>Eukaryota</taxon>
        <taxon>Fungi</taxon>
        <taxon>Fungi incertae sedis</taxon>
        <taxon>Chytridiomycota</taxon>
        <taxon>Chytridiomycota incertae sedis</taxon>
        <taxon>Chytridiomycetes</taxon>
        <taxon>Rhizophydiales</taxon>
        <taxon>Rhizophydiales incertae sedis</taxon>
        <taxon>Polyrhizophydium</taxon>
    </lineage>
</organism>
<dbReference type="EMBL" id="JADGIZ020000013">
    <property type="protein sequence ID" value="KAL2916965.1"/>
    <property type="molecule type" value="Genomic_DNA"/>
</dbReference>
<comment type="caution">
    <text evidence="3">The sequence shown here is derived from an EMBL/GenBank/DDBJ whole genome shotgun (WGS) entry which is preliminary data.</text>
</comment>
<accession>A0ABR4NBS0</accession>
<name>A0ABR4NBS0_9FUNG</name>
<evidence type="ECO:0000313" key="4">
    <source>
        <dbReference type="Proteomes" id="UP001527925"/>
    </source>
</evidence>
<evidence type="ECO:0000256" key="1">
    <source>
        <dbReference type="PROSITE-ProRule" id="PRU00221"/>
    </source>
</evidence>
<dbReference type="InterPro" id="IPR036322">
    <property type="entry name" value="WD40_repeat_dom_sf"/>
</dbReference>
<feature type="domain" description="DUF2415" evidence="2">
    <location>
        <begin position="240"/>
        <end position="277"/>
    </location>
</feature>
<keyword evidence="1" id="KW-0853">WD repeat</keyword>